<protein>
    <recommendedName>
        <fullName evidence="3">Alpha-1,3/1,6-mannosyltransferase ALG2</fullName>
        <ecNumber evidence="3">2.4.1.132</ecNumber>
        <ecNumber evidence="3">2.4.1.257</ecNumber>
    </recommendedName>
    <alternativeName>
        <fullName evidence="3">GDP-Man:Man(1)GlcNAc(2)-PP-Dol alpha-1,3-mannosyltransferase</fullName>
    </alternativeName>
</protein>
<dbReference type="EMBL" id="JAWDEY010000003">
    <property type="protein sequence ID" value="KAK6590841.1"/>
    <property type="molecule type" value="Genomic_DNA"/>
</dbReference>
<dbReference type="Pfam" id="PF00534">
    <property type="entry name" value="Glycos_transf_1"/>
    <property type="match status" value="1"/>
</dbReference>
<comment type="function">
    <text evidence="3">Mannosylates Man(2)GlcNAc(2)-dolichol diphosphate and Man(1)GlcNAc(2)-dolichol diphosphate to form Man(3)GlcNAc(2)-dolichol diphosphate.</text>
</comment>
<gene>
    <name evidence="5" type="ORF">RS030_121999</name>
</gene>
<comment type="catalytic activity">
    <reaction evidence="3">
        <text>a beta-D-Man-(1-&gt;4)-beta-D-GlcNAc-(1-&gt;4)-alpha-D-GlcNAc-diphospho-di-trans,poly-cis-dolichol + GDP-alpha-D-mannose = an alpha-D-Man-(1-&gt;3)-beta-D-Man-(1-&gt;4)-beta-D-GlcNAc-(1-&gt;4)-alpha-D-GlcNAc-diphospho-di-trans,poly-cis-dolichol + GDP + H(+)</text>
        <dbReference type="Rhea" id="RHEA:29515"/>
        <dbReference type="Rhea" id="RHEA-COMP:19511"/>
        <dbReference type="Rhea" id="RHEA-COMP:19513"/>
        <dbReference type="ChEBI" id="CHEBI:15378"/>
        <dbReference type="ChEBI" id="CHEBI:57527"/>
        <dbReference type="ChEBI" id="CHEBI:58189"/>
        <dbReference type="ChEBI" id="CHEBI:58472"/>
        <dbReference type="ChEBI" id="CHEBI:132510"/>
        <dbReference type="EC" id="2.4.1.132"/>
    </reaction>
    <physiologicalReaction direction="left-to-right" evidence="3">
        <dbReference type="Rhea" id="RHEA:29516"/>
    </physiologicalReaction>
</comment>
<dbReference type="InterPro" id="IPR001296">
    <property type="entry name" value="Glyco_trans_1"/>
</dbReference>
<evidence type="ECO:0000256" key="2">
    <source>
        <dbReference type="ARBA" id="ARBA00022679"/>
    </source>
</evidence>
<comment type="catalytic activity">
    <reaction evidence="3">
        <text>an alpha-D-Man-(1-&gt;3)-beta-D-Man-(1-&gt;4)-beta-D-GlcNAc-(1-&gt;4)-alpha-D-GlcNAc-diphospho-di-trans,poly-cis-dolichol + GDP-alpha-D-mannose = an alpha-D-Man-(1-&gt;3)-[alpha-D-Man-(1-&gt;6)]-beta-D-Man-(1-&gt;4)-beta-D-GlcNAc-(1-&gt;4)-alpha-D-GlcNAc-diphospho-di-trans,poly-cis-dolichol + GDP + H(+)</text>
        <dbReference type="Rhea" id="RHEA:29519"/>
        <dbReference type="Rhea" id="RHEA-COMP:19513"/>
        <dbReference type="Rhea" id="RHEA-COMP:19515"/>
        <dbReference type="ChEBI" id="CHEBI:15378"/>
        <dbReference type="ChEBI" id="CHEBI:57527"/>
        <dbReference type="ChEBI" id="CHEBI:58189"/>
        <dbReference type="ChEBI" id="CHEBI:132510"/>
        <dbReference type="ChEBI" id="CHEBI:132511"/>
        <dbReference type="EC" id="2.4.1.257"/>
    </reaction>
    <physiologicalReaction direction="left-to-right" evidence="3">
        <dbReference type="Rhea" id="RHEA:29520"/>
    </physiologicalReaction>
</comment>
<name>A0AAV9Y1M7_9CRYT</name>
<comment type="pathway">
    <text evidence="3">Protein modification; protein glycosylation.</text>
</comment>
<evidence type="ECO:0000256" key="1">
    <source>
        <dbReference type="ARBA" id="ARBA00022676"/>
    </source>
</evidence>
<dbReference type="EC" id="2.4.1.132" evidence="3"/>
<comment type="subcellular location">
    <subcellularLocation>
        <location evidence="3">Endoplasmic reticulum membrane</location>
        <topology evidence="3">Single-pass membrane protein</topology>
    </subcellularLocation>
</comment>
<reference evidence="5 6" key="1">
    <citation type="submission" date="2023-10" db="EMBL/GenBank/DDBJ databases">
        <title>Comparative genomics analysis reveals potential genetic determinants of host preference in Cryptosporidium xiaoi.</title>
        <authorList>
            <person name="Xiao L."/>
            <person name="Li J."/>
        </authorList>
    </citation>
    <scope>NUCLEOTIDE SEQUENCE [LARGE SCALE GENOMIC DNA]</scope>
    <source>
        <strain evidence="5 6">52996</strain>
    </source>
</reference>
<accession>A0AAV9Y1M7</accession>
<keyword evidence="1 3" id="KW-0328">Glycosyltransferase</keyword>
<keyword evidence="2 3" id="KW-0808">Transferase</keyword>
<evidence type="ECO:0000313" key="6">
    <source>
        <dbReference type="Proteomes" id="UP001311799"/>
    </source>
</evidence>
<dbReference type="PANTHER" id="PTHR45918">
    <property type="entry name" value="ALPHA-1,3/1,6-MANNOSYLTRANSFERASE ALG2"/>
    <property type="match status" value="1"/>
</dbReference>
<dbReference type="InterPro" id="IPR027054">
    <property type="entry name" value="ALG2"/>
</dbReference>
<comment type="caution">
    <text evidence="5">The sequence shown here is derived from an EMBL/GenBank/DDBJ whole genome shotgun (WGS) entry which is preliminary data.</text>
</comment>
<dbReference type="GO" id="GO:0005789">
    <property type="term" value="C:endoplasmic reticulum membrane"/>
    <property type="evidence" value="ECO:0007669"/>
    <property type="project" value="UniProtKB-SubCell"/>
</dbReference>
<evidence type="ECO:0000256" key="3">
    <source>
        <dbReference type="RuleBase" id="RU367136"/>
    </source>
</evidence>
<dbReference type="GO" id="GO:0004378">
    <property type="term" value="F:GDP-Man:Man(1)GlcNAc(2)-PP-Dol alpha-1,3-mannosyltransferase activity"/>
    <property type="evidence" value="ECO:0007669"/>
    <property type="project" value="UniProtKB-UniRule"/>
</dbReference>
<organism evidence="5 6">
    <name type="scientific">Cryptosporidium xiaoi</name>
    <dbReference type="NCBI Taxonomy" id="659607"/>
    <lineage>
        <taxon>Eukaryota</taxon>
        <taxon>Sar</taxon>
        <taxon>Alveolata</taxon>
        <taxon>Apicomplexa</taxon>
        <taxon>Conoidasida</taxon>
        <taxon>Coccidia</taxon>
        <taxon>Eucoccidiorida</taxon>
        <taxon>Eimeriorina</taxon>
        <taxon>Cryptosporidiidae</taxon>
        <taxon>Cryptosporidium</taxon>
    </lineage>
</organism>
<dbReference type="EC" id="2.4.1.257" evidence="3"/>
<feature type="domain" description="Glycosyl transferase family 1" evidence="4">
    <location>
        <begin position="235"/>
        <end position="407"/>
    </location>
</feature>
<dbReference type="CDD" id="cd03805">
    <property type="entry name" value="GT4_ALG2-like"/>
    <property type="match status" value="1"/>
</dbReference>
<dbReference type="AlphaFoldDB" id="A0AAV9Y1M7"/>
<proteinExistence type="inferred from homology"/>
<dbReference type="Gene3D" id="3.40.50.2000">
    <property type="entry name" value="Glycogen Phosphorylase B"/>
    <property type="match status" value="1"/>
</dbReference>
<dbReference type="Proteomes" id="UP001311799">
    <property type="component" value="Unassembled WGS sequence"/>
</dbReference>
<comment type="similarity">
    <text evidence="3">Belongs to the glycosyltransferase group 1 family.</text>
</comment>
<evidence type="ECO:0000259" key="4">
    <source>
        <dbReference type="Pfam" id="PF00534"/>
    </source>
</evidence>
<dbReference type="SUPFAM" id="SSF53756">
    <property type="entry name" value="UDP-Glycosyltransferase/glycogen phosphorylase"/>
    <property type="match status" value="1"/>
</dbReference>
<keyword evidence="6" id="KW-1185">Reference proteome</keyword>
<dbReference type="PANTHER" id="PTHR45918:SF1">
    <property type="entry name" value="ALPHA-1,3_1,6-MANNOSYLTRANSFERASE ALG2"/>
    <property type="match status" value="1"/>
</dbReference>
<dbReference type="GO" id="GO:0102704">
    <property type="term" value="F:GDP-Man:Man(2)GlcNAc(2)-PP-Dol alpha-1,6-mannosyltransferase activity"/>
    <property type="evidence" value="ECO:0007669"/>
    <property type="project" value="UniProtKB-UniRule"/>
</dbReference>
<evidence type="ECO:0000313" key="5">
    <source>
        <dbReference type="EMBL" id="KAK6590841.1"/>
    </source>
</evidence>
<sequence length="460" mass="52411">MKPVKRVAVVHLDCGIGGAEQLMVLASLALQIPSTENEKIELTMFTSNHDKSHSFSATNDGRVNVKVYGGWIPRSAFGYGTALFSYIRMIYTSVCMVMSVFLTTFSIENTSTYYDVILNDQVSVINPILRLITRKLIFYCHFPDQLLAKKRGGNLRAVYRKAMDFLEEFGMMFCDYVFVNSIFTRSVYIDTFRKIVSKPSIYPVTLSFPEVLYPPVNFSDIPSNSVCEEEFLKLKTPKRPFFLSINRYERKKNIELAINSFSTLRDQLDIKEKLTLIIAGGYDKRVSENLEYFQELVCLASSLGFNIYIDDDCIESTKSHFSIVFMRSISDKLRWTLLKKSIGLIYTPENEHFGMVPCEAMAVGTPVIACNSGGPMESIVDSRTGFLCESSPTFFANKMNELIKISENELLSSEWKNSCIERVEALFSLDAFQRRLNEVAYSRTKIELSKNQKGSLTKRK</sequence>